<feature type="binding site" evidence="8">
    <location>
        <position position="761"/>
    </location>
    <ligand>
        <name>Mg(2+)</name>
        <dbReference type="ChEBI" id="CHEBI:18420"/>
        <label>1</label>
        <note>catalytic</note>
    </ligand>
</feature>
<dbReference type="PANTHER" id="PTHR20854:SF17">
    <property type="entry name" value="PHOSPHATASE IMPL1, CHLOROPLASTIC"/>
    <property type="match status" value="1"/>
</dbReference>
<dbReference type="SUPFAM" id="SSF56655">
    <property type="entry name" value="Carbohydrate phosphatase"/>
    <property type="match status" value="1"/>
</dbReference>
<evidence type="ECO:0000256" key="8">
    <source>
        <dbReference type="PIRSR" id="PIRSR600760-2"/>
    </source>
</evidence>
<dbReference type="CDD" id="cd00229">
    <property type="entry name" value="SGNH_hydrolase"/>
    <property type="match status" value="1"/>
</dbReference>
<keyword evidence="6" id="KW-0378">Hydrolase</keyword>
<keyword evidence="9" id="KW-0472">Membrane</keyword>
<dbReference type="InterPro" id="IPR020583">
    <property type="entry name" value="Inositol_monoP_metal-BS"/>
</dbReference>
<comment type="cofactor">
    <cofactor evidence="1 8">
        <name>Mg(2+)</name>
        <dbReference type="ChEBI" id="CHEBI:18420"/>
    </cofactor>
</comment>
<dbReference type="EMBL" id="LHPG02000008">
    <property type="protein sequence ID" value="PRW56595.1"/>
    <property type="molecule type" value="Genomic_DNA"/>
</dbReference>
<evidence type="ECO:0000313" key="11">
    <source>
        <dbReference type="Proteomes" id="UP000239899"/>
    </source>
</evidence>
<feature type="binding site" evidence="8">
    <location>
        <position position="630"/>
    </location>
    <ligand>
        <name>Mg(2+)</name>
        <dbReference type="ChEBI" id="CHEBI:18420"/>
        <label>1</label>
        <note>catalytic</note>
    </ligand>
</feature>
<dbReference type="FunFam" id="3.30.540.10:FF:000003">
    <property type="entry name" value="Inositol-1-monophosphatase"/>
    <property type="match status" value="1"/>
</dbReference>
<keyword evidence="9" id="KW-1133">Transmembrane helix</keyword>
<dbReference type="AlphaFoldDB" id="A0A2P6TRA9"/>
<evidence type="ECO:0000256" key="7">
    <source>
        <dbReference type="ARBA" id="ARBA00022842"/>
    </source>
</evidence>
<protein>
    <recommendedName>
        <fullName evidence="4">inositol-phosphate phosphatase</fullName>
        <ecNumber evidence="4">3.1.3.25</ecNumber>
    </recommendedName>
</protein>
<dbReference type="Pfam" id="PF00459">
    <property type="entry name" value="Inositol_P"/>
    <property type="match status" value="1"/>
</dbReference>
<evidence type="ECO:0000256" key="5">
    <source>
        <dbReference type="ARBA" id="ARBA00022723"/>
    </source>
</evidence>
<dbReference type="OrthoDB" id="10254945at2759"/>
<evidence type="ECO:0000256" key="6">
    <source>
        <dbReference type="ARBA" id="ARBA00022801"/>
    </source>
</evidence>
<feature type="binding site" evidence="8">
    <location>
        <position position="629"/>
    </location>
    <ligand>
        <name>Mg(2+)</name>
        <dbReference type="ChEBI" id="CHEBI:18420"/>
        <label>1</label>
        <note>catalytic</note>
    </ligand>
</feature>
<gene>
    <name evidence="10" type="ORF">C2E21_4775</name>
</gene>
<keyword evidence="9" id="KW-0812">Transmembrane</keyword>
<feature type="binding site" evidence="8">
    <location>
        <position position="610"/>
    </location>
    <ligand>
        <name>Mg(2+)</name>
        <dbReference type="ChEBI" id="CHEBI:18420"/>
        <label>1</label>
        <note>catalytic</note>
    </ligand>
</feature>
<dbReference type="CDD" id="cd01639">
    <property type="entry name" value="IMPase"/>
    <property type="match status" value="1"/>
</dbReference>
<accession>A0A2P6TRA9</accession>
<evidence type="ECO:0000256" key="4">
    <source>
        <dbReference type="ARBA" id="ARBA00013106"/>
    </source>
</evidence>
<reference evidence="10 11" key="1">
    <citation type="journal article" date="2018" name="Plant J.">
        <title>Genome sequences of Chlorella sorokiniana UTEX 1602 and Micractinium conductrix SAG 241.80: implications to maltose excretion by a green alga.</title>
        <authorList>
            <person name="Arriola M.B."/>
            <person name="Velmurugan N."/>
            <person name="Zhang Y."/>
            <person name="Plunkett M.H."/>
            <person name="Hondzo H."/>
            <person name="Barney B.M."/>
        </authorList>
    </citation>
    <scope>NUCLEOTIDE SEQUENCE [LARGE SCALE GENOMIC DNA]</scope>
    <source>
        <strain evidence="11">UTEX 1602</strain>
    </source>
</reference>
<dbReference type="GO" id="GO:0006020">
    <property type="term" value="P:inositol metabolic process"/>
    <property type="evidence" value="ECO:0007669"/>
    <property type="project" value="TreeGrafter"/>
</dbReference>
<dbReference type="Gene3D" id="3.40.190.80">
    <property type="match status" value="1"/>
</dbReference>
<keyword evidence="11" id="KW-1185">Reference proteome</keyword>
<organism evidence="10 11">
    <name type="scientific">Chlorella sorokiniana</name>
    <name type="common">Freshwater green alga</name>
    <dbReference type="NCBI Taxonomy" id="3076"/>
    <lineage>
        <taxon>Eukaryota</taxon>
        <taxon>Viridiplantae</taxon>
        <taxon>Chlorophyta</taxon>
        <taxon>core chlorophytes</taxon>
        <taxon>Trebouxiophyceae</taxon>
        <taxon>Chlorellales</taxon>
        <taxon>Chlorellaceae</taxon>
        <taxon>Chlorella clade</taxon>
        <taxon>Chlorella</taxon>
    </lineage>
</organism>
<dbReference type="InterPro" id="IPR000760">
    <property type="entry name" value="Inositol_monophosphatase-like"/>
</dbReference>
<dbReference type="PROSITE" id="PS00629">
    <property type="entry name" value="IMP_1"/>
    <property type="match status" value="1"/>
</dbReference>
<sequence>MTASASASPLRPLLPGGQRPARLQLLSVTLCAILVLVVTAGFSLVHQGHAVASTLRSARWLQLPGQALPPRLSVPWEPALSKEELLRGLSYYGSGLRLQRVAAKLLAGKPIKIYMLGGSVTGGGGASSPDLAYAARFFQFVNTSFPHSEHVFVNRAIAASTAFLYAPCLRHHVPEDADLVVLEFTINERAEAPMTSPERRSYEQVVRQLLGYPSQPAVLLLHTYAWWEARGDGLDRGLFYHPPEQDLTLFSHYYDLPSLSLRAATWHLQRAGVPRFKVDKVPMPGRGHWYFAPNGSMVLGEIPSGVPPSQQQQYFTVDGLHPANLGHAALAELLAHPLIRAVWEVQAGEAIRQADRRMHPRLAPLPPPMIPASQDATTTFCAMMEDFKPMVKRHRGFQYAPERPQAPDFMHQKWGWRASRPGSWAELELDTRSEVDQGDTLIWLSHLRSYQGMGTALIECKSGCTCEPTKLDGTWNRRASLFWSTRVFVSRHPQCLIRVTVLPDPGEFPQQGHKVALVAVMVAHLQEGMAQAGTLVHAGAKVANKELLEVAQQAAAAGAKVVLEALDKPRSSVQSKGAAADLVTETDVASEKAILAAIQAAFPNHAVLGEEGGVSGDTSSEYLWCVDPLDGTTNFAHGYPSFAVSVAVLRHTTPVASTVVEFCGGPGTWVTRTYTAARNGGAFCNGNPIQVSKVHDVANSLLVTGFGYEHDECWAQNMQLFKHYTDVAQGVRRLGSAAIDMCHVASGIADAYWEYRLKPWDMAAGVLIVEEAGGSVTTMDGRAFSVFDRSVVVSNGFIHEQLLGKMEPCTTKLVESGIDLSQWFVPKGYRVHSGAQLE</sequence>
<feature type="binding site" evidence="8">
    <location>
        <position position="627"/>
    </location>
    <ligand>
        <name>Mg(2+)</name>
        <dbReference type="ChEBI" id="CHEBI:18420"/>
        <label>1</label>
        <note>catalytic</note>
    </ligand>
</feature>
<evidence type="ECO:0000256" key="2">
    <source>
        <dbReference type="ARBA" id="ARBA00005152"/>
    </source>
</evidence>
<feature type="transmembrane region" description="Helical" evidence="9">
    <location>
        <begin position="21"/>
        <end position="45"/>
    </location>
</feature>
<keyword evidence="5 8" id="KW-0479">Metal-binding</keyword>
<evidence type="ECO:0000256" key="3">
    <source>
        <dbReference type="ARBA" id="ARBA00009759"/>
    </source>
</evidence>
<evidence type="ECO:0000256" key="9">
    <source>
        <dbReference type="SAM" id="Phobius"/>
    </source>
</evidence>
<dbReference type="Gene3D" id="3.40.50.1110">
    <property type="entry name" value="SGNH hydrolase"/>
    <property type="match status" value="1"/>
</dbReference>
<dbReference type="GO" id="GO:0046872">
    <property type="term" value="F:metal ion binding"/>
    <property type="evidence" value="ECO:0007669"/>
    <property type="project" value="UniProtKB-KW"/>
</dbReference>
<evidence type="ECO:0000313" key="10">
    <source>
        <dbReference type="EMBL" id="PRW56595.1"/>
    </source>
</evidence>
<dbReference type="PANTHER" id="PTHR20854">
    <property type="entry name" value="INOSITOL MONOPHOSPHATASE"/>
    <property type="match status" value="1"/>
</dbReference>
<comment type="caution">
    <text evidence="10">The sequence shown here is derived from an EMBL/GenBank/DDBJ whole genome shotgun (WGS) entry which is preliminary data.</text>
</comment>
<dbReference type="EC" id="3.1.3.25" evidence="4"/>
<dbReference type="InterPro" id="IPR020550">
    <property type="entry name" value="Inositol_monophosphatase_CS"/>
</dbReference>
<comment type="similarity">
    <text evidence="3">Belongs to the inositol monophosphatase superfamily.</text>
</comment>
<keyword evidence="7 8" id="KW-0460">Magnesium</keyword>
<proteinExistence type="inferred from homology"/>
<dbReference type="STRING" id="3076.A0A2P6TRA9"/>
<dbReference type="SUPFAM" id="SSF52266">
    <property type="entry name" value="SGNH hydrolase"/>
    <property type="match status" value="1"/>
</dbReference>
<dbReference type="Gene3D" id="3.30.540.10">
    <property type="entry name" value="Fructose-1,6-Bisphosphatase, subunit A, domain 1"/>
    <property type="match status" value="1"/>
</dbReference>
<dbReference type="Proteomes" id="UP000239899">
    <property type="component" value="Unassembled WGS sequence"/>
</dbReference>
<dbReference type="FunFam" id="3.40.190.80:FF:000002">
    <property type="entry name" value="Inositol-1-monophosphatase"/>
    <property type="match status" value="1"/>
</dbReference>
<dbReference type="GO" id="GO:0007165">
    <property type="term" value="P:signal transduction"/>
    <property type="evidence" value="ECO:0007669"/>
    <property type="project" value="TreeGrafter"/>
</dbReference>
<dbReference type="GO" id="GO:0046854">
    <property type="term" value="P:phosphatidylinositol phosphate biosynthetic process"/>
    <property type="evidence" value="ECO:0007669"/>
    <property type="project" value="InterPro"/>
</dbReference>
<dbReference type="PROSITE" id="PS00630">
    <property type="entry name" value="IMP_2"/>
    <property type="match status" value="1"/>
</dbReference>
<dbReference type="InterPro" id="IPR036514">
    <property type="entry name" value="SGNH_hydro_sf"/>
</dbReference>
<dbReference type="InterPro" id="IPR033942">
    <property type="entry name" value="IMPase"/>
</dbReference>
<comment type="pathway">
    <text evidence="2">Polyol metabolism; myo-inositol biosynthesis; myo-inositol from D-glucose 6-phosphate: step 2/2.</text>
</comment>
<dbReference type="GO" id="GO:0008934">
    <property type="term" value="F:inositol monophosphate 1-phosphatase activity"/>
    <property type="evidence" value="ECO:0007669"/>
    <property type="project" value="InterPro"/>
</dbReference>
<name>A0A2P6TRA9_CHLSO</name>
<dbReference type="PRINTS" id="PR00377">
    <property type="entry name" value="IMPHPHTASES"/>
</dbReference>
<evidence type="ECO:0000256" key="1">
    <source>
        <dbReference type="ARBA" id="ARBA00001946"/>
    </source>
</evidence>